<sequence>MTSKSSIAKEPLTEMQMPSLEDPCESDDGSSCRWQLILPKSRIQDVLRKTHDSSSGVHFGVMKTLSKTRERFYRDRLRADVEKWCRECQSCGARKGPKTRTKGVLQRYNVGAPFGRMALDILGPFPVTTKGNRYVLVLMDYFTKWPEAIPIPDQGVWTVSEELVRTWISRYGIPMILHSDQGTNFNSALFTELCKLLGILKTRTTVLHPESDGMVERFNRTILNHLSLFVSKNQTDWGTHLPLFLLTYRSADHEVTGFTPAEMLFGRALRLSCDILFGRPSDTPSSLNEYLNNLEALLEGVHAFARERIKLTSERLKTRYDSGATDHHFNEGDQVWMYNPKRRRGLSPKLQQKWKETYTIVKRLIDVIFRVQRSPNASQKPFRLNG</sequence>
<dbReference type="EMBL" id="BGPR01008787">
    <property type="protein sequence ID" value="GBN36087.1"/>
    <property type="molecule type" value="Genomic_DNA"/>
</dbReference>
<feature type="region of interest" description="Disordered" evidence="2">
    <location>
        <begin position="1"/>
        <end position="27"/>
    </location>
</feature>
<dbReference type="OrthoDB" id="639461at2759"/>
<dbReference type="GO" id="GO:0003676">
    <property type="term" value="F:nucleic acid binding"/>
    <property type="evidence" value="ECO:0007669"/>
    <property type="project" value="InterPro"/>
</dbReference>
<dbReference type="PROSITE" id="PS50994">
    <property type="entry name" value="INTEGRASE"/>
    <property type="match status" value="1"/>
</dbReference>
<dbReference type="Gene3D" id="1.10.340.70">
    <property type="match status" value="1"/>
</dbReference>
<dbReference type="InterPro" id="IPR012337">
    <property type="entry name" value="RNaseH-like_sf"/>
</dbReference>
<dbReference type="EC" id="2.7.7.49" evidence="1"/>
<dbReference type="FunFam" id="1.10.340.70:FF:000001">
    <property type="entry name" value="Retrovirus-related Pol polyprotein from transposon gypsy-like Protein"/>
    <property type="match status" value="1"/>
</dbReference>
<reference evidence="4 5" key="1">
    <citation type="journal article" date="2019" name="Sci. Rep.">
        <title>Orb-weaving spider Araneus ventricosus genome elucidates the spidroin gene catalogue.</title>
        <authorList>
            <person name="Kono N."/>
            <person name="Nakamura H."/>
            <person name="Ohtoshi R."/>
            <person name="Moran D.A.P."/>
            <person name="Shinohara A."/>
            <person name="Yoshida Y."/>
            <person name="Fujiwara M."/>
            <person name="Mori M."/>
            <person name="Tomita M."/>
            <person name="Arakawa K."/>
        </authorList>
    </citation>
    <scope>NUCLEOTIDE SEQUENCE [LARGE SCALE GENOMIC DNA]</scope>
</reference>
<dbReference type="PANTHER" id="PTHR37984:SF15">
    <property type="entry name" value="INTEGRASE CATALYTIC DOMAIN-CONTAINING PROTEIN"/>
    <property type="match status" value="1"/>
</dbReference>
<evidence type="ECO:0000313" key="4">
    <source>
        <dbReference type="EMBL" id="GBN36087.1"/>
    </source>
</evidence>
<dbReference type="AlphaFoldDB" id="A0A4Y2ND72"/>
<comment type="caution">
    <text evidence="4">The sequence shown here is derived from an EMBL/GenBank/DDBJ whole genome shotgun (WGS) entry which is preliminary data.</text>
</comment>
<organism evidence="4 5">
    <name type="scientific">Araneus ventricosus</name>
    <name type="common">Orbweaver spider</name>
    <name type="synonym">Epeira ventricosa</name>
    <dbReference type="NCBI Taxonomy" id="182803"/>
    <lineage>
        <taxon>Eukaryota</taxon>
        <taxon>Metazoa</taxon>
        <taxon>Ecdysozoa</taxon>
        <taxon>Arthropoda</taxon>
        <taxon>Chelicerata</taxon>
        <taxon>Arachnida</taxon>
        <taxon>Araneae</taxon>
        <taxon>Araneomorphae</taxon>
        <taxon>Entelegynae</taxon>
        <taxon>Araneoidea</taxon>
        <taxon>Araneidae</taxon>
        <taxon>Araneus</taxon>
    </lineage>
</organism>
<evidence type="ECO:0000313" key="5">
    <source>
        <dbReference type="Proteomes" id="UP000499080"/>
    </source>
</evidence>
<dbReference type="GO" id="GO:0015074">
    <property type="term" value="P:DNA integration"/>
    <property type="evidence" value="ECO:0007669"/>
    <property type="project" value="InterPro"/>
</dbReference>
<feature type="domain" description="Integrase catalytic" evidence="3">
    <location>
        <begin position="109"/>
        <end position="268"/>
    </location>
</feature>
<keyword evidence="5" id="KW-1185">Reference proteome</keyword>
<dbReference type="Pfam" id="PF00665">
    <property type="entry name" value="rve"/>
    <property type="match status" value="1"/>
</dbReference>
<dbReference type="InterPro" id="IPR041588">
    <property type="entry name" value="Integrase_H2C2"/>
</dbReference>
<dbReference type="InterPro" id="IPR050951">
    <property type="entry name" value="Retrovirus_Pol_polyprotein"/>
</dbReference>
<dbReference type="GO" id="GO:0003964">
    <property type="term" value="F:RNA-directed DNA polymerase activity"/>
    <property type="evidence" value="ECO:0007669"/>
    <property type="project" value="UniProtKB-EC"/>
</dbReference>
<proteinExistence type="predicted"/>
<protein>
    <recommendedName>
        <fullName evidence="1">RNA-directed DNA polymerase</fullName>
        <ecNumber evidence="1">2.7.7.49</ecNumber>
    </recommendedName>
</protein>
<dbReference type="FunFam" id="3.30.420.10:FF:000032">
    <property type="entry name" value="Retrovirus-related Pol polyprotein from transposon 297-like Protein"/>
    <property type="match status" value="1"/>
</dbReference>
<dbReference type="InterPro" id="IPR001584">
    <property type="entry name" value="Integrase_cat-core"/>
</dbReference>
<dbReference type="SUPFAM" id="SSF53098">
    <property type="entry name" value="Ribonuclease H-like"/>
    <property type="match status" value="1"/>
</dbReference>
<name>A0A4Y2ND72_ARAVE</name>
<dbReference type="InterPro" id="IPR036397">
    <property type="entry name" value="RNaseH_sf"/>
</dbReference>
<dbReference type="Gene3D" id="3.30.420.10">
    <property type="entry name" value="Ribonuclease H-like superfamily/Ribonuclease H"/>
    <property type="match status" value="1"/>
</dbReference>
<gene>
    <name evidence="4" type="primary">POL_918</name>
    <name evidence="4" type="ORF">AVEN_178778_1</name>
</gene>
<evidence type="ECO:0000256" key="1">
    <source>
        <dbReference type="ARBA" id="ARBA00012493"/>
    </source>
</evidence>
<evidence type="ECO:0000259" key="3">
    <source>
        <dbReference type="PROSITE" id="PS50994"/>
    </source>
</evidence>
<dbReference type="PANTHER" id="PTHR37984">
    <property type="entry name" value="PROTEIN CBG26694"/>
    <property type="match status" value="1"/>
</dbReference>
<accession>A0A4Y2ND72</accession>
<dbReference type="Pfam" id="PF17921">
    <property type="entry name" value="Integrase_H2C2"/>
    <property type="match status" value="1"/>
</dbReference>
<dbReference type="Proteomes" id="UP000499080">
    <property type="component" value="Unassembled WGS sequence"/>
</dbReference>
<evidence type="ECO:0000256" key="2">
    <source>
        <dbReference type="SAM" id="MobiDB-lite"/>
    </source>
</evidence>